<sequence>MKRKVEVVAYDLDWQEKFAAETKWISAIFGEQLLDIHHIGSTSVKGMQAKPIIDIMPVVKNVEKVDMLKDEMEAIGYEAMGAYGIAGRRFFRKGMPQRTHHVHVFQQDNQKDIDRHLAVRDYLRTHPDAARKYGELKSYLAKRFPFDMDAYIEGKDSFVKELERKALAWYKR</sequence>
<protein>
    <submittedName>
        <fullName evidence="1">GrpB family protein</fullName>
    </submittedName>
</protein>
<evidence type="ECO:0000313" key="2">
    <source>
        <dbReference type="Proteomes" id="UP001228376"/>
    </source>
</evidence>
<dbReference type="Proteomes" id="UP001228376">
    <property type="component" value="Unassembled WGS sequence"/>
</dbReference>
<evidence type="ECO:0000313" key="1">
    <source>
        <dbReference type="EMBL" id="MDY0406431.1"/>
    </source>
</evidence>
<name>A0ABU5CJA0_9BACI</name>
<dbReference type="SUPFAM" id="SSF81301">
    <property type="entry name" value="Nucleotidyltransferase"/>
    <property type="match status" value="1"/>
</dbReference>
<reference evidence="1 2" key="1">
    <citation type="submission" date="2023-10" db="EMBL/GenBank/DDBJ databases">
        <title>179-bfca-hs.</title>
        <authorList>
            <person name="Miliotis G."/>
            <person name="Sengupta P."/>
            <person name="Hameed A."/>
            <person name="Chuvochina M."/>
            <person name="Mcdonagh F."/>
            <person name="Simpson A.C."/>
            <person name="Singh N.K."/>
            <person name="Rekha P.D."/>
            <person name="Raman K."/>
            <person name="Hugenholtz P."/>
            <person name="Venkateswaran K."/>
        </authorList>
    </citation>
    <scope>NUCLEOTIDE SEQUENCE [LARGE SCALE GENOMIC DNA]</scope>
    <source>
        <strain evidence="1 2">179-BFC-A-HS</strain>
    </source>
</reference>
<organism evidence="1 2">
    <name type="scientific">Tigheibacillus jepli</name>
    <dbReference type="NCBI Taxonomy" id="3035914"/>
    <lineage>
        <taxon>Bacteria</taxon>
        <taxon>Bacillati</taxon>
        <taxon>Bacillota</taxon>
        <taxon>Bacilli</taxon>
        <taxon>Bacillales</taxon>
        <taxon>Bacillaceae</taxon>
        <taxon>Tigheibacillus</taxon>
    </lineage>
</organism>
<dbReference type="PANTHER" id="PTHR34822:SF1">
    <property type="entry name" value="GRPB FAMILY PROTEIN"/>
    <property type="match status" value="1"/>
</dbReference>
<dbReference type="InterPro" id="IPR043519">
    <property type="entry name" value="NT_sf"/>
</dbReference>
<dbReference type="RefSeq" id="WP_306066835.1">
    <property type="nucleotide sequence ID" value="NZ_JAROCA020000001.1"/>
</dbReference>
<comment type="caution">
    <text evidence="1">The sequence shown here is derived from an EMBL/GenBank/DDBJ whole genome shotgun (WGS) entry which is preliminary data.</text>
</comment>
<dbReference type="InterPro" id="IPR007344">
    <property type="entry name" value="GrpB/CoaE"/>
</dbReference>
<accession>A0ABU5CJA0</accession>
<proteinExistence type="predicted"/>
<gene>
    <name evidence="1" type="ORF">P5G51_014450</name>
</gene>
<dbReference type="EMBL" id="JAROCA020000001">
    <property type="protein sequence ID" value="MDY0406431.1"/>
    <property type="molecule type" value="Genomic_DNA"/>
</dbReference>
<dbReference type="Pfam" id="PF04229">
    <property type="entry name" value="GrpB"/>
    <property type="match status" value="1"/>
</dbReference>
<dbReference type="Gene3D" id="3.30.460.10">
    <property type="entry name" value="Beta Polymerase, domain 2"/>
    <property type="match status" value="1"/>
</dbReference>
<keyword evidence="2" id="KW-1185">Reference proteome</keyword>
<dbReference type="PANTHER" id="PTHR34822">
    <property type="entry name" value="GRPB DOMAIN PROTEIN (AFU_ORTHOLOGUE AFUA_1G01530)"/>
    <property type="match status" value="1"/>
</dbReference>